<dbReference type="InterPro" id="IPR011044">
    <property type="entry name" value="Quino_amine_DH_bsu"/>
</dbReference>
<evidence type="ECO:0000256" key="2">
    <source>
        <dbReference type="ARBA" id="ARBA00022448"/>
    </source>
</evidence>
<dbReference type="Proteomes" id="UP001145742">
    <property type="component" value="Unassembled WGS sequence"/>
</dbReference>
<evidence type="ECO:0000259" key="8">
    <source>
        <dbReference type="Pfam" id="PF22913"/>
    </source>
</evidence>
<proteinExistence type="predicted"/>
<dbReference type="Pfam" id="PF22913">
    <property type="entry name" value="NBAS_11th"/>
    <property type="match status" value="1"/>
</dbReference>
<dbReference type="Pfam" id="PF08314">
    <property type="entry name" value="Sec39"/>
    <property type="match status" value="2"/>
</dbReference>
<protein>
    <submittedName>
        <fullName evidence="9">Neuroblastoma amplified sequence</fullName>
    </submittedName>
</protein>
<dbReference type="InterPro" id="IPR029145">
    <property type="entry name" value="NBAS_N"/>
</dbReference>
<dbReference type="PANTHER" id="PTHR15922">
    <property type="entry name" value="NEUROBLASTOMA-AMPLIFIED SEQUENCE"/>
    <property type="match status" value="1"/>
</dbReference>
<keyword evidence="10" id="KW-1185">Reference proteome</keyword>
<keyword evidence="2" id="KW-0813">Transport</keyword>
<comment type="subcellular location">
    <subcellularLocation>
        <location evidence="1">Endoplasmic reticulum</location>
    </subcellularLocation>
</comment>
<evidence type="ECO:0000313" key="9">
    <source>
        <dbReference type="EMBL" id="KAJ7425777.1"/>
    </source>
</evidence>
<dbReference type="SUPFAM" id="SSF50969">
    <property type="entry name" value="YVTN repeat-like/Quinoprotein amine dehydrogenase"/>
    <property type="match status" value="1"/>
</dbReference>
<dbReference type="Pfam" id="PF15492">
    <property type="entry name" value="Nbas_N"/>
    <property type="match status" value="2"/>
</dbReference>
<keyword evidence="4" id="KW-0653">Protein transport</keyword>
<accession>A0ABQ9DSI1</accession>
<dbReference type="InterPro" id="IPR015943">
    <property type="entry name" value="WD40/YVTN_repeat-like_dom_sf"/>
</dbReference>
<dbReference type="EMBL" id="WHWB01032393">
    <property type="protein sequence ID" value="KAJ7425777.1"/>
    <property type="molecule type" value="Genomic_DNA"/>
</dbReference>
<dbReference type="PANTHER" id="PTHR15922:SF2">
    <property type="entry name" value="NBAS SUBUNIT OF NRZ TETHERING COMPLEX"/>
    <property type="match status" value="1"/>
</dbReference>
<evidence type="ECO:0000313" key="10">
    <source>
        <dbReference type="Proteomes" id="UP001145742"/>
    </source>
</evidence>
<organism evidence="9 10">
    <name type="scientific">Willisornis vidua</name>
    <name type="common">Xingu scale-backed antbird</name>
    <dbReference type="NCBI Taxonomy" id="1566151"/>
    <lineage>
        <taxon>Eukaryota</taxon>
        <taxon>Metazoa</taxon>
        <taxon>Chordata</taxon>
        <taxon>Craniata</taxon>
        <taxon>Vertebrata</taxon>
        <taxon>Euteleostomi</taxon>
        <taxon>Archelosauria</taxon>
        <taxon>Archosauria</taxon>
        <taxon>Dinosauria</taxon>
        <taxon>Saurischia</taxon>
        <taxon>Theropoda</taxon>
        <taxon>Coelurosauria</taxon>
        <taxon>Aves</taxon>
        <taxon>Neognathae</taxon>
        <taxon>Neoaves</taxon>
        <taxon>Telluraves</taxon>
        <taxon>Australaves</taxon>
        <taxon>Passeriformes</taxon>
        <taxon>Thamnophilidae</taxon>
        <taxon>Willisornis</taxon>
    </lineage>
</organism>
<dbReference type="InterPro" id="IPR054751">
    <property type="entry name" value="NBAS_C"/>
</dbReference>
<dbReference type="InterPro" id="IPR013244">
    <property type="entry name" value="Sec39_domain"/>
</dbReference>
<keyword evidence="3" id="KW-0256">Endoplasmic reticulum</keyword>
<comment type="caution">
    <text evidence="9">The sequence shown here is derived from an EMBL/GenBank/DDBJ whole genome shotgun (WGS) entry which is preliminary data.</text>
</comment>
<feature type="domain" description="Neuroblastoma-amplified sequence N-terminal" evidence="7">
    <location>
        <begin position="95"/>
        <end position="203"/>
    </location>
</feature>
<reference evidence="9" key="1">
    <citation type="submission" date="2019-10" db="EMBL/GenBank/DDBJ databases">
        <authorList>
            <person name="Soares A.E.R."/>
            <person name="Aleixo A."/>
            <person name="Schneider P."/>
            <person name="Miyaki C.Y."/>
            <person name="Schneider M.P."/>
            <person name="Mello C."/>
            <person name="Vasconcelos A.T.R."/>
        </authorList>
    </citation>
    <scope>NUCLEOTIDE SEQUENCE</scope>
    <source>
        <tissue evidence="9">Muscle</tissue>
    </source>
</reference>
<feature type="domain" description="NBAS subunit of NRZ tethering complex C-terminal" evidence="8">
    <location>
        <begin position="1855"/>
        <end position="1922"/>
    </location>
</feature>
<evidence type="ECO:0000256" key="3">
    <source>
        <dbReference type="ARBA" id="ARBA00022824"/>
    </source>
</evidence>
<sequence>MGGGAEEDDSGEENILYDLLVNTEWPPETEVQPRGNRQHGASFIITRAITGPALFLLRYIWYSLKDRYDGVASPAKFSLPTGLVRLVSKQINWHLVLARSAKDDFVSIVGKCQVPKDPNPQWRRVAWSRDCTLLAYAESTGTVRVFDLMGSELLVISPTASFPGDLSYAIAGLIFLEYKASAQWSAELLVVNYRGELRSYLVRLLLVGGCETDEDGVSKAAGCGISAWRILSGSPHYKQVTSYEDDVRTDGIFKMNLSPDGALLAAVHFSGKLTIWSIPSLRQQGEWEQTDQPGYDELNPDWRLSSEKRKKIKDKESYYPLIDVNWWANNSVILARCSGALTVSSVKTLRNLLGKSCEWFESSPQVTSAHDGGFLSLECEIKLVPKRLRLESRPGDEDEGEDDSDSDDETSAKDRYFSYLKQGLYFVTEMERFAPPRKRPRTITKNFRLVSLRSTTPEELYQRKIDNEEYGEALSLAQTYGLDSDLVYQRQWRKSAVNVASIQDYLSKIKKRAWVLHECLERVPENADAAKKLLQYGLKGTDLEALVAIGKGEDGGRFILPGEVDIEIPYEDFLSPDEEMDTRKEKEFKKRQELLLSVNFSKLTLEQKELCRSRLKLLTYLDRLETYEFLDDESFSRMAYKGQCHKNFEVLSVKEELAKQMGENRMIIEPTLQDEGEFLYEMQPELLKYRTTDLSVDLVTDWYLSRAQEIEKYAMQVDCALSLVRLGMERNIPGLQVLCDNLITLETVVYETNGDRTLTLNELLEMKDIEKLRLLMKNSSDEKYVKNVYQWMIPFLHRCENQSPGLANSLFKEYLVTLAKEDLTLPLKIFQNSKPACQQKIIPDQDQLMITALECIYSCERDDQLSLCYDILECLPQRGYGPETDKTNTLHDEVDELEQILSVSELLEKHGLQKPVSFVRDTKDNAEEARKLMIRLTRHTGRKQPSASETQWKELLQDMLDMQQKVYRCLHADTCYEIFTESLLCSSSIDNIHLAGQMMHCSVWSVDPPSSSKGKPQYRVSYERSIELVLAAGREYFNSSTSLTDSCMELARCCLQLIVDSPSAVQEELDLIRALGYLEEFGVKILPLQVRLCSDRLSLIKDCLAQVSTNYKQSAKLLGLANLLRVAGDDQMERKGQVLILLVEQALSFQDYKAASMHCQELMATGYCKSWEVCSQLGQSEGYQDLGMRQELMAFALTHCPPSAIETLLGVSSSLQTQILYQAVNYQFLPSEGGENTNASGPALLVRKDTEDETSVSSSQSADLLYWTTSKTMEVLSNTTLTTKAVLHAVSDGQWWRRSLTYLRPLHGQEFGDALKNGHGENATVEKQGCHPFYESLIADPYVAESEISYGTYHNNSSESFAEVLLRTEKLTETKSEGKDLLPTTEVLLQLASDALPNDVTLALAYLLALPQVVDANKFFEKQLHSALSLQLASYYYSLQIYACLAPCFKDKCHPLYRADPKEVIQMVTKHVTQYGCADWPEEISALIKQLHYYNERLLDFTQAQTLQGLGKGVDVQRFTADAQYKRETILGLAETLEENVYKIAVSLAQRYNVPLWEVYMTHLEFLFTDSGLSTVKIEERAQSLGLFEILKTSPETLHEHMVKYVYPSIEGQDHQRLLYYFTLLENCGCSEVVNHMVKPETHIRLLKKFKAVAPGLNYKKLTDENENPLETLKPVLTSQNILSISKLAPKIPKRDGSMLSSSSVYAVWLQKLFWNGDHHLIKKIPETMDEWLHAYDMCSKYFDRLDPDDIVTFIDEVTFSSKAVTKLPVEARIEVTKKAIKAVKHLSEKSRKKTSENDMKDAENPSVAYEETLNHLQQSLAHLETLTHTFITYLKNSEQDTLQKYGYLYDLSRSEKEKIHEQAVTMCIDGQPLDMVQQLLQVAVGNLRLSTKDVVQCAVKKIVGILSSGTELAVTSKGLVKFLFSAQFFVKKVNPALLERVANLKGEKN</sequence>
<evidence type="ECO:0000256" key="1">
    <source>
        <dbReference type="ARBA" id="ARBA00004240"/>
    </source>
</evidence>
<dbReference type="Gene3D" id="2.130.10.10">
    <property type="entry name" value="YVTN repeat-like/Quinoprotein amine dehydrogenase"/>
    <property type="match status" value="1"/>
</dbReference>
<evidence type="ECO:0000259" key="7">
    <source>
        <dbReference type="Pfam" id="PF15492"/>
    </source>
</evidence>
<evidence type="ECO:0000256" key="4">
    <source>
        <dbReference type="ARBA" id="ARBA00022927"/>
    </source>
</evidence>
<feature type="domain" description="Sec39" evidence="6">
    <location>
        <begin position="691"/>
        <end position="883"/>
    </location>
</feature>
<feature type="domain" description="Neuroblastoma-amplified sequence N-terminal" evidence="7">
    <location>
        <begin position="249"/>
        <end position="302"/>
    </location>
</feature>
<feature type="region of interest" description="Disordered" evidence="5">
    <location>
        <begin position="390"/>
        <end position="410"/>
    </location>
</feature>
<evidence type="ECO:0000259" key="6">
    <source>
        <dbReference type="Pfam" id="PF08314"/>
    </source>
</evidence>
<name>A0ABQ9DSI1_9PASS</name>
<feature type="compositionally biased region" description="Acidic residues" evidence="5">
    <location>
        <begin position="396"/>
        <end position="409"/>
    </location>
</feature>
<feature type="domain" description="Sec39" evidence="6">
    <location>
        <begin position="895"/>
        <end position="1219"/>
    </location>
</feature>
<evidence type="ECO:0000256" key="5">
    <source>
        <dbReference type="SAM" id="MobiDB-lite"/>
    </source>
</evidence>
<gene>
    <name evidence="9" type="primary">NBAS</name>
    <name evidence="9" type="ORF">WISP_21917</name>
</gene>